<sequence length="211" mass="23823">MNGGFILRQFFDISLPITEEMVVYPRKPRPSIKRYASVPRDKVNESILTMGSHTGTHVESKLHLRNGRESTADLPLDHFYGKCRVFDLTLVESEIHSQDLEEFEIGPEEIVLLKTRNSALGYVKFLENYVHLKMDAAEYLVNAGIKTLGFDYLSIKKPDGDDEVRELLINNTTLFLGLNLAGIPEGEYTFVGLPLRIDTDGAPARVILIKE</sequence>
<dbReference type="HOGENOM" id="CLU_030671_3_0_2"/>
<reference evidence="8 9" key="1">
    <citation type="submission" date="2014-07" db="EMBL/GenBank/DDBJ databases">
        <title>Methanogenic archaea and the global carbon cycle.</title>
        <authorList>
            <person name="Henriksen J.R."/>
            <person name="Luke J."/>
            <person name="Reinhart S."/>
            <person name="Benedict M.N."/>
            <person name="Youngblut N.D."/>
            <person name="Metcalf M.E."/>
            <person name="Whitaker R.J."/>
            <person name="Metcalf W.W."/>
        </authorList>
    </citation>
    <scope>NUCLEOTIDE SEQUENCE [LARGE SCALE GENOMIC DNA]</scope>
    <source>
        <strain evidence="8 9">Z-761</strain>
    </source>
</reference>
<dbReference type="FunFam" id="3.50.30.50:FF:000001">
    <property type="entry name" value="Kynurenine formamidase"/>
    <property type="match status" value="1"/>
</dbReference>
<dbReference type="EMBL" id="CP009520">
    <property type="protein sequence ID" value="AKB42954.1"/>
    <property type="molecule type" value="Genomic_DNA"/>
</dbReference>
<name>A0A0E3Q3W9_9EURY</name>
<keyword evidence="9" id="KW-1185">Reference proteome</keyword>
<dbReference type="AlphaFoldDB" id="A0A0E3Q3W9"/>
<gene>
    <name evidence="8" type="ORF">MSVAZ_0685</name>
</gene>
<dbReference type="PANTHER" id="PTHR31118:SF12">
    <property type="entry name" value="CYCLASE-LIKE PROTEIN 2"/>
    <property type="match status" value="1"/>
</dbReference>
<evidence type="ECO:0000256" key="5">
    <source>
        <dbReference type="ARBA" id="ARBA00022801"/>
    </source>
</evidence>
<dbReference type="GO" id="GO:0046872">
    <property type="term" value="F:metal ion binding"/>
    <property type="evidence" value="ECO:0007669"/>
    <property type="project" value="UniProtKB-KW"/>
</dbReference>
<dbReference type="InterPro" id="IPR037175">
    <property type="entry name" value="KFase_sf"/>
</dbReference>
<dbReference type="Pfam" id="PF04199">
    <property type="entry name" value="Cyclase"/>
    <property type="match status" value="1"/>
</dbReference>
<dbReference type="Proteomes" id="UP000033096">
    <property type="component" value="Chromosome"/>
</dbReference>
<dbReference type="Gene3D" id="3.50.30.50">
    <property type="entry name" value="Putative cyclase"/>
    <property type="match status" value="1"/>
</dbReference>
<keyword evidence="4" id="KW-0479">Metal-binding</keyword>
<protein>
    <submittedName>
        <fullName evidence="8">Metal-dependent hydrolase</fullName>
    </submittedName>
</protein>
<dbReference type="STRING" id="1434123.MSVAZ_0685"/>
<evidence type="ECO:0000256" key="1">
    <source>
        <dbReference type="ARBA" id="ARBA00001947"/>
    </source>
</evidence>
<evidence type="ECO:0000313" key="8">
    <source>
        <dbReference type="EMBL" id="AKB42954.1"/>
    </source>
</evidence>
<dbReference type="SUPFAM" id="SSF102198">
    <property type="entry name" value="Putative cyclase"/>
    <property type="match status" value="1"/>
</dbReference>
<dbReference type="RefSeq" id="WP_048118186.1">
    <property type="nucleotide sequence ID" value="NZ_CP009520.1"/>
</dbReference>
<proteinExistence type="predicted"/>
<keyword evidence="7" id="KW-0823">Tryptophan catabolism</keyword>
<evidence type="ECO:0000256" key="7">
    <source>
        <dbReference type="ARBA" id="ARBA00023079"/>
    </source>
</evidence>
<evidence type="ECO:0000313" key="9">
    <source>
        <dbReference type="Proteomes" id="UP000033096"/>
    </source>
</evidence>
<evidence type="ECO:0000256" key="4">
    <source>
        <dbReference type="ARBA" id="ARBA00022723"/>
    </source>
</evidence>
<evidence type="ECO:0000256" key="6">
    <source>
        <dbReference type="ARBA" id="ARBA00022833"/>
    </source>
</evidence>
<organism evidence="8 9">
    <name type="scientific">Methanosarcina vacuolata Z-761</name>
    <dbReference type="NCBI Taxonomy" id="1434123"/>
    <lineage>
        <taxon>Archaea</taxon>
        <taxon>Methanobacteriati</taxon>
        <taxon>Methanobacteriota</taxon>
        <taxon>Stenosarchaea group</taxon>
        <taxon>Methanomicrobia</taxon>
        <taxon>Methanosarcinales</taxon>
        <taxon>Methanosarcinaceae</taxon>
        <taxon>Methanosarcina</taxon>
    </lineage>
</organism>
<comment type="subunit">
    <text evidence="3">Homodimer.</text>
</comment>
<dbReference type="KEGG" id="mvc:MSVAZ_0685"/>
<evidence type="ECO:0000256" key="3">
    <source>
        <dbReference type="ARBA" id="ARBA00011738"/>
    </source>
</evidence>
<dbReference type="PATRIC" id="fig|1434123.4.peg.782"/>
<keyword evidence="6" id="KW-0862">Zinc</keyword>
<keyword evidence="5 8" id="KW-0378">Hydrolase</keyword>
<dbReference type="InterPro" id="IPR007325">
    <property type="entry name" value="KFase/CYL"/>
</dbReference>
<dbReference type="GO" id="GO:0019441">
    <property type="term" value="P:L-tryptophan catabolic process to kynurenine"/>
    <property type="evidence" value="ECO:0007669"/>
    <property type="project" value="InterPro"/>
</dbReference>
<dbReference type="GO" id="GO:0004061">
    <property type="term" value="F:arylformamidase activity"/>
    <property type="evidence" value="ECO:0007669"/>
    <property type="project" value="InterPro"/>
</dbReference>
<evidence type="ECO:0000256" key="2">
    <source>
        <dbReference type="ARBA" id="ARBA00005023"/>
    </source>
</evidence>
<dbReference type="PANTHER" id="PTHR31118">
    <property type="entry name" value="CYCLASE-LIKE PROTEIN 2"/>
    <property type="match status" value="1"/>
</dbReference>
<comment type="pathway">
    <text evidence="2">Amino-acid degradation.</text>
</comment>
<accession>A0A0E3Q3W9</accession>
<dbReference type="GeneID" id="24809067"/>
<comment type="cofactor">
    <cofactor evidence="1">
        <name>Zn(2+)</name>
        <dbReference type="ChEBI" id="CHEBI:29105"/>
    </cofactor>
</comment>